<dbReference type="InterPro" id="IPR004099">
    <property type="entry name" value="Pyr_nucl-diS_OxRdtase_dimer"/>
</dbReference>
<dbReference type="GO" id="GO:0004148">
    <property type="term" value="F:dihydrolipoyl dehydrogenase (NADH) activity"/>
    <property type="evidence" value="ECO:0007669"/>
    <property type="project" value="TreeGrafter"/>
</dbReference>
<evidence type="ECO:0000313" key="10">
    <source>
        <dbReference type="Proteomes" id="UP000824220"/>
    </source>
</evidence>
<dbReference type="InterPro" id="IPR016156">
    <property type="entry name" value="FAD/NAD-linked_Rdtase_dimer_sf"/>
</dbReference>
<dbReference type="Gene3D" id="3.50.50.60">
    <property type="entry name" value="FAD/NAD(P)-binding domain"/>
    <property type="match status" value="2"/>
</dbReference>
<comment type="caution">
    <text evidence="9">The sequence shown here is derived from an EMBL/GenBank/DDBJ whole genome shotgun (WGS) entry which is preliminary data.</text>
</comment>
<evidence type="ECO:0000256" key="5">
    <source>
        <dbReference type="PIRSR" id="PIRSR000350-3"/>
    </source>
</evidence>
<evidence type="ECO:0000256" key="3">
    <source>
        <dbReference type="ARBA" id="ARBA00022827"/>
    </source>
</evidence>
<name>A0A9D2H4F3_9MICO</name>
<dbReference type="GO" id="GO:0006103">
    <property type="term" value="P:2-oxoglutarate metabolic process"/>
    <property type="evidence" value="ECO:0007669"/>
    <property type="project" value="TreeGrafter"/>
</dbReference>
<feature type="domain" description="Pyridine nucleotide-disulphide oxidoreductase dimerisation" evidence="7">
    <location>
        <begin position="354"/>
        <end position="460"/>
    </location>
</feature>
<dbReference type="SUPFAM" id="SSF51905">
    <property type="entry name" value="FAD/NAD(P)-binding domain"/>
    <property type="match status" value="1"/>
</dbReference>
<feature type="binding site" evidence="5">
    <location>
        <position position="306"/>
    </location>
    <ligand>
        <name>FAD</name>
        <dbReference type="ChEBI" id="CHEBI:57692"/>
    </ligand>
</feature>
<keyword evidence="5" id="KW-0547">Nucleotide-binding</keyword>
<dbReference type="InterPro" id="IPR050151">
    <property type="entry name" value="Class-I_Pyr_Nuc-Dis_Oxidored"/>
</dbReference>
<dbReference type="GO" id="GO:0050660">
    <property type="term" value="F:flavin adenine dinucleotide binding"/>
    <property type="evidence" value="ECO:0007669"/>
    <property type="project" value="TreeGrafter"/>
</dbReference>
<dbReference type="Gene3D" id="3.30.390.30">
    <property type="match status" value="1"/>
</dbReference>
<evidence type="ECO:0000259" key="7">
    <source>
        <dbReference type="Pfam" id="PF02852"/>
    </source>
</evidence>
<feature type="binding site" evidence="5">
    <location>
        <position position="57"/>
    </location>
    <ligand>
        <name>FAD</name>
        <dbReference type="ChEBI" id="CHEBI:57692"/>
    </ligand>
</feature>
<dbReference type="PRINTS" id="PR00411">
    <property type="entry name" value="PNDRDTASEI"/>
</dbReference>
<comment type="cofactor">
    <cofactor evidence="5">
        <name>FAD</name>
        <dbReference type="ChEBI" id="CHEBI:57692"/>
    </cofactor>
    <text evidence="5">Binds 1 FAD per subunit.</text>
</comment>
<feature type="domain" description="FAD/NAD(P)-binding" evidence="8">
    <location>
        <begin position="11"/>
        <end position="315"/>
    </location>
</feature>
<dbReference type="EMBL" id="DXAM01000028">
    <property type="protein sequence ID" value="HJA03619.1"/>
    <property type="molecule type" value="Genomic_DNA"/>
</dbReference>
<accession>A0A9D2H4F3</accession>
<feature type="disulfide bond" description="Redox-active" evidence="6">
    <location>
        <begin position="48"/>
        <end position="53"/>
    </location>
</feature>
<sequence>MSTSSEDRIDFDLIVIGAGPVGENVADYATRGGLRTALIESELVGGECSYWACMPSKALLRSGHALRAARRVPGAREAITAGLDVEAVFARRDAFTSDWDDHGQEEWVASAGIELIRGHGRIVGPARVDVDGREYAARAVAIATGSVPVVPDVPGLADAAPWGTREATSADRVPPRLIVLGGGVAGTEMAFAYASFGSRVTVLARRTLLGGEEPFVGERIAAALTDEGVDVRLGATASRVERGSDGLVRATLSDGEEIVAEEILVATGRRPATDDLGLDAVDVDAAPTVDDTMLVTGTDWLYAVGDVNSRALLTHQGKYQARAAGSVIAARLNGATVSDQPWGAHVATADHGAVPRVVFSDPEVAAAGRTEADARSAGLNVRTAEFDLGSIAGASLHADGYAGRAKLVIDADRRVVVGAAFVGQDASELVHAATIAIVGEVPLERLWHAVPAYPTISEVWLRLLETFG</sequence>
<evidence type="ECO:0000256" key="6">
    <source>
        <dbReference type="PIRSR" id="PIRSR000350-4"/>
    </source>
</evidence>
<dbReference type="InterPro" id="IPR036188">
    <property type="entry name" value="FAD/NAD-bd_sf"/>
</dbReference>
<feature type="binding site" evidence="5">
    <location>
        <begin position="144"/>
        <end position="146"/>
    </location>
    <ligand>
        <name>FAD</name>
        <dbReference type="ChEBI" id="CHEBI:57692"/>
    </ligand>
</feature>
<feature type="binding site" evidence="5">
    <location>
        <position position="268"/>
    </location>
    <ligand>
        <name>NAD(+)</name>
        <dbReference type="ChEBI" id="CHEBI:57540"/>
    </ligand>
</feature>
<feature type="binding site" evidence="5">
    <location>
        <position position="120"/>
    </location>
    <ligand>
        <name>FAD</name>
        <dbReference type="ChEBI" id="CHEBI:57692"/>
    </ligand>
</feature>
<dbReference type="PANTHER" id="PTHR22912:SF151">
    <property type="entry name" value="DIHYDROLIPOYL DEHYDROGENASE, MITOCHONDRIAL"/>
    <property type="match status" value="1"/>
</dbReference>
<gene>
    <name evidence="9" type="ORF">H9800_02015</name>
</gene>
<reference evidence="9" key="2">
    <citation type="submission" date="2021-04" db="EMBL/GenBank/DDBJ databases">
        <authorList>
            <person name="Gilroy R."/>
        </authorList>
    </citation>
    <scope>NUCLEOTIDE SEQUENCE</scope>
    <source>
        <strain evidence="9">ChiHjej8B7-3636</strain>
    </source>
</reference>
<proteinExistence type="inferred from homology"/>
<dbReference type="SUPFAM" id="SSF55424">
    <property type="entry name" value="FAD/NAD-linked reductases, dimerisation (C-terminal) domain"/>
    <property type="match status" value="1"/>
</dbReference>
<evidence type="ECO:0000259" key="8">
    <source>
        <dbReference type="Pfam" id="PF07992"/>
    </source>
</evidence>
<dbReference type="InterPro" id="IPR001100">
    <property type="entry name" value="Pyr_nuc-diS_OxRdtase"/>
</dbReference>
<dbReference type="PRINTS" id="PR00368">
    <property type="entry name" value="FADPNR"/>
</dbReference>
<evidence type="ECO:0000256" key="4">
    <source>
        <dbReference type="ARBA" id="ARBA00023027"/>
    </source>
</evidence>
<protein>
    <submittedName>
        <fullName evidence="9">NAD(P)/FAD-dependent oxidoreductase</fullName>
    </submittedName>
</protein>
<organism evidence="9 10">
    <name type="scientific">Candidatus Microbacterium stercoravium</name>
    <dbReference type="NCBI Taxonomy" id="2838697"/>
    <lineage>
        <taxon>Bacteria</taxon>
        <taxon>Bacillati</taxon>
        <taxon>Actinomycetota</taxon>
        <taxon>Actinomycetes</taxon>
        <taxon>Micrococcales</taxon>
        <taxon>Microbacteriaceae</taxon>
        <taxon>Microbacterium</taxon>
    </lineage>
</organism>
<feature type="binding site" evidence="5">
    <location>
        <begin position="181"/>
        <end position="188"/>
    </location>
    <ligand>
        <name>NAD(+)</name>
        <dbReference type="ChEBI" id="CHEBI:57540"/>
    </ligand>
</feature>
<evidence type="ECO:0000256" key="2">
    <source>
        <dbReference type="ARBA" id="ARBA00022630"/>
    </source>
</evidence>
<evidence type="ECO:0000313" key="9">
    <source>
        <dbReference type="EMBL" id="HJA03619.1"/>
    </source>
</evidence>
<evidence type="ECO:0000256" key="1">
    <source>
        <dbReference type="ARBA" id="ARBA00007532"/>
    </source>
</evidence>
<keyword evidence="2" id="KW-0285">Flavoprotein</keyword>
<dbReference type="Pfam" id="PF02852">
    <property type="entry name" value="Pyr_redox_dim"/>
    <property type="match status" value="1"/>
</dbReference>
<keyword evidence="4 5" id="KW-0520">NAD</keyword>
<dbReference type="PANTHER" id="PTHR22912">
    <property type="entry name" value="DISULFIDE OXIDOREDUCTASE"/>
    <property type="match status" value="1"/>
</dbReference>
<dbReference type="InterPro" id="IPR023753">
    <property type="entry name" value="FAD/NAD-binding_dom"/>
</dbReference>
<dbReference type="PIRSF" id="PIRSF000350">
    <property type="entry name" value="Mercury_reductase_MerA"/>
    <property type="match status" value="1"/>
</dbReference>
<dbReference type="Proteomes" id="UP000824220">
    <property type="component" value="Unassembled WGS sequence"/>
</dbReference>
<keyword evidence="3 5" id="KW-0274">FAD</keyword>
<dbReference type="AlphaFoldDB" id="A0A9D2H4F3"/>
<dbReference type="Pfam" id="PF07992">
    <property type="entry name" value="Pyr_redox_2"/>
    <property type="match status" value="1"/>
</dbReference>
<reference evidence="9" key="1">
    <citation type="journal article" date="2021" name="PeerJ">
        <title>Extensive microbial diversity within the chicken gut microbiome revealed by metagenomics and culture.</title>
        <authorList>
            <person name="Gilroy R."/>
            <person name="Ravi A."/>
            <person name="Getino M."/>
            <person name="Pursley I."/>
            <person name="Horton D.L."/>
            <person name="Alikhan N.F."/>
            <person name="Baker D."/>
            <person name="Gharbi K."/>
            <person name="Hall N."/>
            <person name="Watson M."/>
            <person name="Adriaenssens E.M."/>
            <person name="Foster-Nyarko E."/>
            <person name="Jarju S."/>
            <person name="Secka A."/>
            <person name="Antonio M."/>
            <person name="Oren A."/>
            <person name="Chaudhuri R.R."/>
            <person name="La Ragione R."/>
            <person name="Hildebrand F."/>
            <person name="Pallen M.J."/>
        </authorList>
    </citation>
    <scope>NUCLEOTIDE SEQUENCE</scope>
    <source>
        <strain evidence="9">ChiHjej8B7-3636</strain>
    </source>
</reference>
<comment type="similarity">
    <text evidence="1">Belongs to the class-I pyridine nucleotide-disulfide oxidoreductase family.</text>
</comment>